<accession>A0AA38KYK7</accession>
<organism evidence="1 2">
    <name type="scientific">Lentinula aff. detonsa</name>
    <dbReference type="NCBI Taxonomy" id="2804958"/>
    <lineage>
        <taxon>Eukaryota</taxon>
        <taxon>Fungi</taxon>
        <taxon>Dikarya</taxon>
        <taxon>Basidiomycota</taxon>
        <taxon>Agaricomycotina</taxon>
        <taxon>Agaricomycetes</taxon>
        <taxon>Agaricomycetidae</taxon>
        <taxon>Agaricales</taxon>
        <taxon>Marasmiineae</taxon>
        <taxon>Omphalotaceae</taxon>
        <taxon>Lentinula</taxon>
    </lineage>
</organism>
<sequence>MVLQKPPRLLLLIPFIELSVTERRKHYESPNSTRIKLVSQTDHKHPEQPFQSTRIYRASNTICLCVPGVCIASELGASACGYCGWNSVPKHHIRYGQSLKNIWSELSEPS</sequence>
<gene>
    <name evidence="1" type="ORF">GGU10DRAFT_360146</name>
</gene>
<comment type="caution">
    <text evidence="1">The sequence shown here is derived from an EMBL/GenBank/DDBJ whole genome shotgun (WGS) entry which is preliminary data.</text>
</comment>
<dbReference type="AlphaFoldDB" id="A0AA38KYK7"/>
<dbReference type="EMBL" id="MU793408">
    <property type="protein sequence ID" value="KAJ3783683.1"/>
    <property type="molecule type" value="Genomic_DNA"/>
</dbReference>
<keyword evidence="2" id="KW-1185">Reference proteome</keyword>
<proteinExistence type="predicted"/>
<name>A0AA38KYK7_9AGAR</name>
<protein>
    <submittedName>
        <fullName evidence="1">Uncharacterized protein</fullName>
    </submittedName>
</protein>
<evidence type="ECO:0000313" key="2">
    <source>
        <dbReference type="Proteomes" id="UP001163798"/>
    </source>
</evidence>
<dbReference type="Proteomes" id="UP001163798">
    <property type="component" value="Unassembled WGS sequence"/>
</dbReference>
<evidence type="ECO:0000313" key="1">
    <source>
        <dbReference type="EMBL" id="KAJ3783683.1"/>
    </source>
</evidence>
<reference evidence="1" key="1">
    <citation type="submission" date="2022-08" db="EMBL/GenBank/DDBJ databases">
        <authorList>
            <consortium name="DOE Joint Genome Institute"/>
            <person name="Min B."/>
            <person name="Riley R."/>
            <person name="Sierra-Patev S."/>
            <person name="Naranjo-Ortiz M."/>
            <person name="Looney B."/>
            <person name="Konkel Z."/>
            <person name="Slot J.C."/>
            <person name="Sakamoto Y."/>
            <person name="Steenwyk J.L."/>
            <person name="Rokas A."/>
            <person name="Carro J."/>
            <person name="Camarero S."/>
            <person name="Ferreira P."/>
            <person name="Molpeceres G."/>
            <person name="Ruiz-Duenas F.J."/>
            <person name="Serrano A."/>
            <person name="Henrissat B."/>
            <person name="Drula E."/>
            <person name="Hughes K.W."/>
            <person name="Mata J.L."/>
            <person name="Ishikawa N.K."/>
            <person name="Vargas-Isla R."/>
            <person name="Ushijima S."/>
            <person name="Smith C.A."/>
            <person name="Ahrendt S."/>
            <person name="Andreopoulos W."/>
            <person name="He G."/>
            <person name="Labutti K."/>
            <person name="Lipzen A."/>
            <person name="Ng V."/>
            <person name="Sandor L."/>
            <person name="Barry K."/>
            <person name="Martinez A.T."/>
            <person name="Xiao Y."/>
            <person name="Gibbons J.G."/>
            <person name="Terashima K."/>
            <person name="Hibbett D.S."/>
            <person name="Grigoriev I.V."/>
        </authorList>
    </citation>
    <scope>NUCLEOTIDE SEQUENCE</scope>
    <source>
        <strain evidence="1">TFB10291</strain>
    </source>
</reference>